<evidence type="ECO:0000313" key="1">
    <source>
        <dbReference type="EMBL" id="KAI8032961.1"/>
    </source>
</evidence>
<name>A0ACC0J6Z3_9ERIC</name>
<evidence type="ECO:0000313" key="2">
    <source>
        <dbReference type="Proteomes" id="UP001060215"/>
    </source>
</evidence>
<comment type="caution">
    <text evidence="1">The sequence shown here is derived from an EMBL/GenBank/DDBJ whole genome shotgun (WGS) entry which is preliminary data.</text>
</comment>
<protein>
    <submittedName>
        <fullName evidence="1">IST1-like protein</fullName>
    </submittedName>
</protein>
<organism evidence="1 2">
    <name type="scientific">Camellia lanceoleosa</name>
    <dbReference type="NCBI Taxonomy" id="1840588"/>
    <lineage>
        <taxon>Eukaryota</taxon>
        <taxon>Viridiplantae</taxon>
        <taxon>Streptophyta</taxon>
        <taxon>Embryophyta</taxon>
        <taxon>Tracheophyta</taxon>
        <taxon>Spermatophyta</taxon>
        <taxon>Magnoliopsida</taxon>
        <taxon>eudicotyledons</taxon>
        <taxon>Gunneridae</taxon>
        <taxon>Pentapetalae</taxon>
        <taxon>asterids</taxon>
        <taxon>Ericales</taxon>
        <taxon>Theaceae</taxon>
        <taxon>Camellia</taxon>
    </lineage>
</organism>
<gene>
    <name evidence="1" type="ORF">LOK49_LG01G03535</name>
</gene>
<dbReference type="Proteomes" id="UP001060215">
    <property type="component" value="Chromosome 1"/>
</dbReference>
<reference evidence="1 2" key="1">
    <citation type="journal article" date="2022" name="Plant J.">
        <title>Chromosome-level genome of Camellia lanceoleosa provides a valuable resource for understanding genome evolution and self-incompatibility.</title>
        <authorList>
            <person name="Gong W."/>
            <person name="Xiao S."/>
            <person name="Wang L."/>
            <person name="Liao Z."/>
            <person name="Chang Y."/>
            <person name="Mo W."/>
            <person name="Hu G."/>
            <person name="Li W."/>
            <person name="Zhao G."/>
            <person name="Zhu H."/>
            <person name="Hu X."/>
            <person name="Ji K."/>
            <person name="Xiang X."/>
            <person name="Song Q."/>
            <person name="Yuan D."/>
            <person name="Jin S."/>
            <person name="Zhang L."/>
        </authorList>
    </citation>
    <scope>NUCLEOTIDE SEQUENCE [LARGE SCALE GENOMIC DNA]</scope>
    <source>
        <strain evidence="1">SQ_2022a</strain>
    </source>
</reference>
<proteinExistence type="predicted"/>
<dbReference type="EMBL" id="CM045758">
    <property type="protein sequence ID" value="KAI8032961.1"/>
    <property type="molecule type" value="Genomic_DNA"/>
</dbReference>
<keyword evidence="2" id="KW-1185">Reference proteome</keyword>
<accession>A0ACC0J6Z3</accession>
<sequence>MGRKLDALLGRNSKTSKLKGLANLAIARINILKNQRHARCTHARSDVVQLLNLGHQDRALLRVEQVIKEQNMLDVFGMIENYCHLLTHRITLVQNNRECPDELSEAILSLIFAASRCGEFPELQEIRGIFTSRYGKEFVARALELRNNCRINPKMIQKLSTTQASLESRQQLLKQIASDNGISLQLVDDDYVTAGEKQEINQQEKQLQPNKVSNLNDPEFGVHDRDSSEEMTQNEKFSESMKVRKKYRDVAEAAQEAFESAAYAAAAARAAVELSRSESWDEDPDDPSEDVKHSEQGLGFDDTHPIDGFCSESEERR</sequence>